<proteinExistence type="predicted"/>
<dbReference type="SUPFAM" id="SSF75217">
    <property type="entry name" value="alpha/beta knot"/>
    <property type="match status" value="1"/>
</dbReference>
<protein>
    <submittedName>
        <fullName evidence="4">tRNA/rRNA methyltransferase</fullName>
    </submittedName>
</protein>
<reference evidence="4" key="1">
    <citation type="submission" date="2018-06" db="EMBL/GenBank/DDBJ databases">
        <authorList>
            <person name="Zhirakovskaya E."/>
        </authorList>
    </citation>
    <scope>NUCLEOTIDE SEQUENCE</scope>
</reference>
<keyword evidence="2 4" id="KW-0808">Transferase</keyword>
<dbReference type="InterPro" id="IPR004441">
    <property type="entry name" value="rRNA_MeTrfase_TrmH"/>
</dbReference>
<dbReference type="EMBL" id="UOES01000061">
    <property type="protein sequence ID" value="VAW26080.1"/>
    <property type="molecule type" value="Genomic_DNA"/>
</dbReference>
<dbReference type="PANTHER" id="PTHR46429">
    <property type="entry name" value="23S RRNA (GUANOSINE-2'-O-)-METHYLTRANSFERASE RLMB"/>
    <property type="match status" value="1"/>
</dbReference>
<sequence>MLFLSPRGSVFLLQILTIYYDFRRVNIQKTIFSTLNLTTYMRKLKNEELNRLTTDEFKSKTKIPVILILDNIRSMNNVGSAFRTSDAFLVEAIYLTGITAQPPHRDINKTALGATDTVDWQYFNTTQEAVDDAKAKGFTIAAIEQADNSTYLNKFEPKHEAKYAFVFGNEAFGVEAEIVKQADICLEIPQYGTKHSLNISVSIGVILWDYKSKTSFNPN</sequence>
<evidence type="ECO:0000256" key="2">
    <source>
        <dbReference type="ARBA" id="ARBA00022679"/>
    </source>
</evidence>
<feature type="domain" description="tRNA/rRNA methyltransferase SpoU type" evidence="3">
    <location>
        <begin position="65"/>
        <end position="208"/>
    </location>
</feature>
<dbReference type="InterPro" id="IPR029028">
    <property type="entry name" value="Alpha/beta_knot_MTases"/>
</dbReference>
<evidence type="ECO:0000313" key="4">
    <source>
        <dbReference type="EMBL" id="VAW26080.1"/>
    </source>
</evidence>
<dbReference type="Gene3D" id="3.40.1280.10">
    <property type="match status" value="1"/>
</dbReference>
<evidence type="ECO:0000259" key="3">
    <source>
        <dbReference type="Pfam" id="PF00588"/>
    </source>
</evidence>
<dbReference type="GO" id="GO:0008173">
    <property type="term" value="F:RNA methyltransferase activity"/>
    <property type="evidence" value="ECO:0007669"/>
    <property type="project" value="InterPro"/>
</dbReference>
<dbReference type="GO" id="GO:0006396">
    <property type="term" value="P:RNA processing"/>
    <property type="evidence" value="ECO:0007669"/>
    <property type="project" value="InterPro"/>
</dbReference>
<evidence type="ECO:0000256" key="1">
    <source>
        <dbReference type="ARBA" id="ARBA00022603"/>
    </source>
</evidence>
<dbReference type="GO" id="GO:0032259">
    <property type="term" value="P:methylation"/>
    <property type="evidence" value="ECO:0007669"/>
    <property type="project" value="UniProtKB-KW"/>
</dbReference>
<keyword evidence="1 4" id="KW-0489">Methyltransferase</keyword>
<dbReference type="InterPro" id="IPR029026">
    <property type="entry name" value="tRNA_m1G_MTases_N"/>
</dbReference>
<accession>A0A3B0UAI4</accession>
<organism evidence="4">
    <name type="scientific">hydrothermal vent metagenome</name>
    <dbReference type="NCBI Taxonomy" id="652676"/>
    <lineage>
        <taxon>unclassified sequences</taxon>
        <taxon>metagenomes</taxon>
        <taxon>ecological metagenomes</taxon>
    </lineage>
</organism>
<dbReference type="GO" id="GO:0003723">
    <property type="term" value="F:RNA binding"/>
    <property type="evidence" value="ECO:0007669"/>
    <property type="project" value="InterPro"/>
</dbReference>
<gene>
    <name evidence="4" type="ORF">MNBD_BACTEROID06-669</name>
</gene>
<dbReference type="Pfam" id="PF00588">
    <property type="entry name" value="SpoU_methylase"/>
    <property type="match status" value="1"/>
</dbReference>
<name>A0A3B0UAI4_9ZZZZ</name>
<dbReference type="InterPro" id="IPR001537">
    <property type="entry name" value="SpoU_MeTrfase"/>
</dbReference>
<dbReference type="AlphaFoldDB" id="A0A3B0UAI4"/>
<dbReference type="PANTHER" id="PTHR46429:SF1">
    <property type="entry name" value="23S RRNA (GUANOSINE-2'-O-)-METHYLTRANSFERASE RLMB"/>
    <property type="match status" value="1"/>
</dbReference>
<dbReference type="GO" id="GO:0005829">
    <property type="term" value="C:cytosol"/>
    <property type="evidence" value="ECO:0007669"/>
    <property type="project" value="TreeGrafter"/>
</dbReference>